<comment type="caution">
    <text evidence="11">Lacks conserved residue(s) required for the propagation of feature annotation.</text>
</comment>
<comment type="subunit">
    <text evidence="2">Homodimer.</text>
</comment>
<evidence type="ECO:0000256" key="10">
    <source>
        <dbReference type="ARBA" id="ARBA00040510"/>
    </source>
</evidence>
<dbReference type="InterPro" id="IPR001791">
    <property type="entry name" value="Laminin_G"/>
</dbReference>
<dbReference type="SUPFAM" id="SSF49899">
    <property type="entry name" value="Concanavalin A-like lectins/glucanases"/>
    <property type="match status" value="2"/>
</dbReference>
<dbReference type="InterPro" id="IPR013320">
    <property type="entry name" value="ConA-like_dom_sf"/>
</dbReference>
<dbReference type="CDD" id="cd00110">
    <property type="entry name" value="LamG"/>
    <property type="match status" value="1"/>
</dbReference>
<evidence type="ECO:0000256" key="4">
    <source>
        <dbReference type="ARBA" id="ARBA00022665"/>
    </source>
</evidence>
<feature type="chain" id="PRO_5044753755" description="Sex hormone-binding globulin" evidence="12">
    <location>
        <begin position="27"/>
        <end position="397"/>
    </location>
</feature>
<evidence type="ECO:0000313" key="14">
    <source>
        <dbReference type="EMBL" id="KAL0970392.1"/>
    </source>
</evidence>
<evidence type="ECO:0000256" key="9">
    <source>
        <dbReference type="ARBA" id="ARBA00037620"/>
    </source>
</evidence>
<comment type="subcellular location">
    <subcellularLocation>
        <location evidence="1">Secreted</location>
    </subcellularLocation>
</comment>
<evidence type="ECO:0000313" key="15">
    <source>
        <dbReference type="Proteomes" id="UP001557470"/>
    </source>
</evidence>
<evidence type="ECO:0000256" key="8">
    <source>
        <dbReference type="ARBA" id="ARBA00023180"/>
    </source>
</evidence>
<evidence type="ECO:0000256" key="1">
    <source>
        <dbReference type="ARBA" id="ARBA00004613"/>
    </source>
</evidence>
<evidence type="ECO:0000259" key="13">
    <source>
        <dbReference type="PROSITE" id="PS50025"/>
    </source>
</evidence>
<evidence type="ECO:0000256" key="11">
    <source>
        <dbReference type="PROSITE-ProRule" id="PRU00122"/>
    </source>
</evidence>
<keyword evidence="8" id="KW-0325">Glycoprotein</keyword>
<dbReference type="PANTHER" id="PTHR24040">
    <property type="entry name" value="LAMININ G-LIKE DOMAIN-CONTAINING PROTEIN"/>
    <property type="match status" value="1"/>
</dbReference>
<dbReference type="SMART" id="SM00282">
    <property type="entry name" value="LamG"/>
    <property type="match status" value="1"/>
</dbReference>
<dbReference type="GO" id="GO:0005496">
    <property type="term" value="F:steroid binding"/>
    <property type="evidence" value="ECO:0007669"/>
    <property type="project" value="UniProtKB-KW"/>
</dbReference>
<keyword evidence="15" id="KW-1185">Reference proteome</keyword>
<comment type="function">
    <text evidence="9">Functions as an androgen transport protein, but may also be involved in receptor mediated processes. Each dimer binds one molecule of steroid. Specific for 5-alpha-dihydrotestosterone, testosterone, and 17-beta-estradiol. Regulates the plasma metabolic clearance rate of steroid hormones by controlling their plasma concentration.</text>
</comment>
<feature type="domain" description="Laminin G" evidence="13">
    <location>
        <begin position="39"/>
        <end position="211"/>
    </location>
</feature>
<dbReference type="InterPro" id="IPR051145">
    <property type="entry name" value="GAS-SHBG-PROS"/>
</dbReference>
<dbReference type="GO" id="GO:0005576">
    <property type="term" value="C:extracellular region"/>
    <property type="evidence" value="ECO:0007669"/>
    <property type="project" value="UniProtKB-SubCell"/>
</dbReference>
<evidence type="ECO:0000256" key="12">
    <source>
        <dbReference type="SAM" id="SignalP"/>
    </source>
</evidence>
<evidence type="ECO:0000256" key="3">
    <source>
        <dbReference type="ARBA" id="ARBA00022525"/>
    </source>
</evidence>
<dbReference type="AlphaFoldDB" id="A0ABD0X1K2"/>
<keyword evidence="3" id="KW-0964">Secreted</keyword>
<feature type="signal peptide" evidence="12">
    <location>
        <begin position="1"/>
        <end position="26"/>
    </location>
</feature>
<name>A0ABD0X1K2_UMBPY</name>
<comment type="caution">
    <text evidence="14">The sequence shown here is derived from an EMBL/GenBank/DDBJ whole genome shotgun (WGS) entry which is preliminary data.</text>
</comment>
<proteinExistence type="predicted"/>
<keyword evidence="6" id="KW-0446">Lipid-binding</keyword>
<keyword evidence="7" id="KW-1015">Disulfide bond</keyword>
<dbReference type="EMBL" id="JAGEUA010000007">
    <property type="protein sequence ID" value="KAL0970392.1"/>
    <property type="molecule type" value="Genomic_DNA"/>
</dbReference>
<gene>
    <name evidence="14" type="ORF">UPYG_G00241340</name>
</gene>
<sequence>MGLLKKIPGVLYLSFYLTLLGLGAEGEELKSVKLVSGDAEINLSQHQGWVPLVQTVVNLTEINGIKSTFLFRTFDPEGVVFYGDTLQGQDWFTLALKDGIPEMQIGKADILASMHGGPKLNDGKWHLMEISNHGDFVRLDVNHQKAVVLGLTSKMADVVQTGQIRLALGGILVSPDKLFVPFQPAMDGCIREGNWLNLGIPWEQKGETKPCYENIKPGSYFSGSGLAEFNTTALPGQHTEEPGITIDIYGDSTTLNGTILSLNTPGQELATMTLTVDNNLKRTTFKILPNDKLTISGKTFKRLSIILLKEKVILRTFDGNLDSTEVSTASKLVPDYASGWRNGRILSFGGPYRHGAPDHSPKYLTGCLEKIQVQGQDIDLDLAQYKHFTISSHSCPL</sequence>
<keyword evidence="5 12" id="KW-0732">Signal</keyword>
<evidence type="ECO:0000256" key="2">
    <source>
        <dbReference type="ARBA" id="ARBA00011738"/>
    </source>
</evidence>
<keyword evidence="4" id="KW-0754">Steroid-binding</keyword>
<dbReference type="PROSITE" id="PS50025">
    <property type="entry name" value="LAM_G_DOMAIN"/>
    <property type="match status" value="1"/>
</dbReference>
<protein>
    <recommendedName>
        <fullName evidence="10">Sex hormone-binding globulin</fullName>
    </recommendedName>
</protein>
<dbReference type="Gene3D" id="2.60.120.200">
    <property type="match status" value="2"/>
</dbReference>
<organism evidence="14 15">
    <name type="scientific">Umbra pygmaea</name>
    <name type="common">Eastern mudminnow</name>
    <dbReference type="NCBI Taxonomy" id="75934"/>
    <lineage>
        <taxon>Eukaryota</taxon>
        <taxon>Metazoa</taxon>
        <taxon>Chordata</taxon>
        <taxon>Craniata</taxon>
        <taxon>Vertebrata</taxon>
        <taxon>Euteleostomi</taxon>
        <taxon>Actinopterygii</taxon>
        <taxon>Neopterygii</taxon>
        <taxon>Teleostei</taxon>
        <taxon>Protacanthopterygii</taxon>
        <taxon>Esociformes</taxon>
        <taxon>Umbridae</taxon>
        <taxon>Umbra</taxon>
    </lineage>
</organism>
<evidence type="ECO:0000256" key="6">
    <source>
        <dbReference type="ARBA" id="ARBA00023121"/>
    </source>
</evidence>
<accession>A0ABD0X1K2</accession>
<dbReference type="Pfam" id="PF00054">
    <property type="entry name" value="Laminin_G_1"/>
    <property type="match status" value="1"/>
</dbReference>
<dbReference type="PANTHER" id="PTHR24040:SF3">
    <property type="entry name" value="SEX HORMONE-BINDING GLOBULIN"/>
    <property type="match status" value="1"/>
</dbReference>
<evidence type="ECO:0000256" key="5">
    <source>
        <dbReference type="ARBA" id="ARBA00022729"/>
    </source>
</evidence>
<reference evidence="14 15" key="1">
    <citation type="submission" date="2024-06" db="EMBL/GenBank/DDBJ databases">
        <authorList>
            <person name="Pan Q."/>
            <person name="Wen M."/>
            <person name="Jouanno E."/>
            <person name="Zahm M."/>
            <person name="Klopp C."/>
            <person name="Cabau C."/>
            <person name="Louis A."/>
            <person name="Berthelot C."/>
            <person name="Parey E."/>
            <person name="Roest Crollius H."/>
            <person name="Montfort J."/>
            <person name="Robinson-Rechavi M."/>
            <person name="Bouchez O."/>
            <person name="Lampietro C."/>
            <person name="Lopez Roques C."/>
            <person name="Donnadieu C."/>
            <person name="Postlethwait J."/>
            <person name="Bobe J."/>
            <person name="Verreycken H."/>
            <person name="Guiguen Y."/>
        </authorList>
    </citation>
    <scope>NUCLEOTIDE SEQUENCE [LARGE SCALE GENOMIC DNA]</scope>
    <source>
        <strain evidence="14">Up_M1</strain>
        <tissue evidence="14">Testis</tissue>
    </source>
</reference>
<dbReference type="Proteomes" id="UP001557470">
    <property type="component" value="Unassembled WGS sequence"/>
</dbReference>
<evidence type="ECO:0000256" key="7">
    <source>
        <dbReference type="ARBA" id="ARBA00023157"/>
    </source>
</evidence>